<dbReference type="SUPFAM" id="SSF56281">
    <property type="entry name" value="Metallo-hydrolase/oxidoreductase"/>
    <property type="match status" value="1"/>
</dbReference>
<dbReference type="PANTHER" id="PTHR42951">
    <property type="entry name" value="METALLO-BETA-LACTAMASE DOMAIN-CONTAINING"/>
    <property type="match status" value="1"/>
</dbReference>
<evidence type="ECO:0000313" key="4">
    <source>
        <dbReference type="Proteomes" id="UP001139410"/>
    </source>
</evidence>
<reference evidence="3" key="1">
    <citation type="submission" date="2022-01" db="EMBL/GenBank/DDBJ databases">
        <authorList>
            <person name="Jo J.-H."/>
            <person name="Im W.-T."/>
        </authorList>
    </citation>
    <scope>NUCLEOTIDE SEQUENCE</scope>
    <source>
        <strain evidence="3">G124</strain>
    </source>
</reference>
<dbReference type="RefSeq" id="WP_235066374.1">
    <property type="nucleotide sequence ID" value="NZ_JAKFGM010000001.1"/>
</dbReference>
<accession>A0A9X1TWA6</accession>
<dbReference type="EMBL" id="JAKFGM010000001">
    <property type="protein sequence ID" value="MCF2513880.1"/>
    <property type="molecule type" value="Genomic_DNA"/>
</dbReference>
<dbReference type="GO" id="GO:0017001">
    <property type="term" value="P:antibiotic catabolic process"/>
    <property type="evidence" value="ECO:0007669"/>
    <property type="project" value="UniProtKB-ARBA"/>
</dbReference>
<dbReference type="SMART" id="SM00849">
    <property type="entry name" value="Lactamase_B"/>
    <property type="match status" value="1"/>
</dbReference>
<dbReference type="AlphaFoldDB" id="A0A9X1TWA6"/>
<feature type="domain" description="Metallo-beta-lactamase" evidence="2">
    <location>
        <begin position="38"/>
        <end position="267"/>
    </location>
</feature>
<dbReference type="Gene3D" id="3.60.15.10">
    <property type="entry name" value="Ribonuclease Z/Hydroxyacylglutathione hydrolase-like"/>
    <property type="match status" value="1"/>
</dbReference>
<dbReference type="Proteomes" id="UP001139410">
    <property type="component" value="Unassembled WGS sequence"/>
</dbReference>
<comment type="similarity">
    <text evidence="1">Belongs to the metallo-beta-lactamase superfamily. Class-B beta-lactamase family.</text>
</comment>
<name>A0A9X1TWA6_9SPHN</name>
<organism evidence="3 4">
    <name type="scientific">Sphingomonas cremea</name>
    <dbReference type="NCBI Taxonomy" id="2904799"/>
    <lineage>
        <taxon>Bacteria</taxon>
        <taxon>Pseudomonadati</taxon>
        <taxon>Pseudomonadota</taxon>
        <taxon>Alphaproteobacteria</taxon>
        <taxon>Sphingomonadales</taxon>
        <taxon>Sphingomonadaceae</taxon>
        <taxon>Sphingomonas</taxon>
    </lineage>
</organism>
<gene>
    <name evidence="3" type="ORF">LVY65_02195</name>
</gene>
<evidence type="ECO:0000259" key="2">
    <source>
        <dbReference type="SMART" id="SM00849"/>
    </source>
</evidence>
<dbReference type="InterPro" id="IPR001279">
    <property type="entry name" value="Metallo-B-lactamas"/>
</dbReference>
<keyword evidence="4" id="KW-1185">Reference proteome</keyword>
<proteinExistence type="inferred from homology"/>
<dbReference type="PANTHER" id="PTHR42951:SF4">
    <property type="entry name" value="ACYL-COENZYME A THIOESTERASE MBLAC2"/>
    <property type="match status" value="1"/>
</dbReference>
<sequence length="365" mass="39927">MPAMAAVPLIDVRPFAAREIDPQVHLLSTPQDYYGPAVGNVSIIEQSDGYVLVDSGLSAGNGRTIVNYVKARSAKPVKAVVITHWHNDHPQGVSAIRQAWPKVRIIATAATKAGMLGPEVDELVGLEPGPQYVEKVQKLNAEQQATLDKLIADPATTPDRRERARKAKLDFAAFAATYSDTYIVPPAETFDKELLIDDPVAPVKVMFLGRANTAGDAVVWLPRQKIVMSGDIVVWPTPFGFFSYPGEWVQTLGKLKALGYSILIPGHGEPQTDTVYIDQLSGSIEDIRAQVGPLAKAGMPLDEVGRKVDFSRYAAVFGKTERMKTLFKTYWTDPMTENAWKEAKGMPIVQGEGEVTVAKQSDKKR</sequence>
<dbReference type="InterPro" id="IPR050855">
    <property type="entry name" value="NDM-1-like"/>
</dbReference>
<protein>
    <submittedName>
        <fullName evidence="3">MBL fold metallo-hydrolase</fullName>
    </submittedName>
</protein>
<dbReference type="Pfam" id="PF00753">
    <property type="entry name" value="Lactamase_B"/>
    <property type="match status" value="1"/>
</dbReference>
<evidence type="ECO:0000313" key="3">
    <source>
        <dbReference type="EMBL" id="MCF2513880.1"/>
    </source>
</evidence>
<evidence type="ECO:0000256" key="1">
    <source>
        <dbReference type="ARBA" id="ARBA00005250"/>
    </source>
</evidence>
<comment type="caution">
    <text evidence="3">The sequence shown here is derived from an EMBL/GenBank/DDBJ whole genome shotgun (WGS) entry which is preliminary data.</text>
</comment>
<dbReference type="InterPro" id="IPR036866">
    <property type="entry name" value="RibonucZ/Hydroxyglut_hydro"/>
</dbReference>